<feature type="domain" description="5-hmdU DNA kinase helical" evidence="1">
    <location>
        <begin position="11"/>
        <end position="289"/>
    </location>
</feature>
<dbReference type="Pfam" id="PF18723">
    <property type="entry name" value="HMUDK_hel"/>
    <property type="match status" value="1"/>
</dbReference>
<protein>
    <recommendedName>
        <fullName evidence="1">5-hmdU DNA kinase helical domain-containing protein</fullName>
    </recommendedName>
</protein>
<organism evidence="2 3">
    <name type="scientific">Kribbella koreensis</name>
    <dbReference type="NCBI Taxonomy" id="57909"/>
    <lineage>
        <taxon>Bacteria</taxon>
        <taxon>Bacillati</taxon>
        <taxon>Actinomycetota</taxon>
        <taxon>Actinomycetes</taxon>
        <taxon>Propionibacteriales</taxon>
        <taxon>Kribbellaceae</taxon>
        <taxon>Kribbella</taxon>
    </lineage>
</organism>
<gene>
    <name evidence="2" type="ORF">GCM10009554_38950</name>
</gene>
<dbReference type="RefSeq" id="WP_343971636.1">
    <property type="nucleotide sequence ID" value="NZ_BAAAHK010000008.1"/>
</dbReference>
<comment type="caution">
    <text evidence="2">The sequence shown here is derived from an EMBL/GenBank/DDBJ whole genome shotgun (WGS) entry which is preliminary data.</text>
</comment>
<dbReference type="EMBL" id="BAAAHK010000008">
    <property type="protein sequence ID" value="GAA0944644.1"/>
    <property type="molecule type" value="Genomic_DNA"/>
</dbReference>
<keyword evidence="3" id="KW-1185">Reference proteome</keyword>
<name>A0ABN1QM06_9ACTN</name>
<accession>A0ABN1QM06</accession>
<sequence length="338" mass="38495">MKRSPTPRPGIYDLYWYFASERQAAFERRVANQAAPWTEDPILQEYKFCNVYRAADRVSQYLIRHVAYHEESCSPEDRLFQIVAFRTFSKIETWRTLRQLLGHYPTLDDLASGAFTEALNQTKQLNGGLYTGAFILCATNAYGQSAKHLNHVELFRHMFLHDDLAGQLLRATSLKEVYVLLHGYPLMGDFMSYQTSIDLNYSSLLDFSENEFTQAGPGSLRGIKKCFTDLGDYSPEDVILWMVDRQGDEFERLGLPFGGLWGRPLHAIDCQGLFCETDKYCREAVPELASARKRIKARFSVAHEPMTLFFPPKWNVNAALPDGPVLGSAPASMQTTLF</sequence>
<evidence type="ECO:0000313" key="3">
    <source>
        <dbReference type="Proteomes" id="UP001500542"/>
    </source>
</evidence>
<reference evidence="2 3" key="1">
    <citation type="journal article" date="2019" name="Int. J. Syst. Evol. Microbiol.">
        <title>The Global Catalogue of Microorganisms (GCM) 10K type strain sequencing project: providing services to taxonomists for standard genome sequencing and annotation.</title>
        <authorList>
            <consortium name="The Broad Institute Genomics Platform"/>
            <consortium name="The Broad Institute Genome Sequencing Center for Infectious Disease"/>
            <person name="Wu L."/>
            <person name="Ma J."/>
        </authorList>
    </citation>
    <scope>NUCLEOTIDE SEQUENCE [LARGE SCALE GENOMIC DNA]</scope>
    <source>
        <strain evidence="2 3">JCM 10977</strain>
    </source>
</reference>
<dbReference type="InterPro" id="IPR040684">
    <property type="entry name" value="HMUDK_hel"/>
</dbReference>
<proteinExistence type="predicted"/>
<dbReference type="Proteomes" id="UP001500542">
    <property type="component" value="Unassembled WGS sequence"/>
</dbReference>
<evidence type="ECO:0000313" key="2">
    <source>
        <dbReference type="EMBL" id="GAA0944644.1"/>
    </source>
</evidence>
<evidence type="ECO:0000259" key="1">
    <source>
        <dbReference type="Pfam" id="PF18723"/>
    </source>
</evidence>